<reference evidence="2" key="2">
    <citation type="submission" date="2021-08" db="EMBL/GenBank/DDBJ databases">
        <authorList>
            <person name="Tani A."/>
            <person name="Ola A."/>
            <person name="Ogura Y."/>
            <person name="Katsura K."/>
            <person name="Hayashi T."/>
        </authorList>
    </citation>
    <scope>NUCLEOTIDE SEQUENCE</scope>
    <source>
        <strain evidence="2">DSM 23632</strain>
    </source>
</reference>
<sequence length="74" mass="8050">MPTNGSGREPVTEGSDGVASIATPDRPAMADCRRSNSVWRSTADESRIARSSCVWLRSVRPWSRAARISESRAS</sequence>
<name>A0ABQ4TV62_9HYPH</name>
<gene>
    <name evidence="2" type="ORF">MPOCJGCO_0654</name>
</gene>
<keyword evidence="3" id="KW-1185">Reference proteome</keyword>
<protein>
    <submittedName>
        <fullName evidence="2">Uncharacterized protein</fullName>
    </submittedName>
</protein>
<comment type="caution">
    <text evidence="2">The sequence shown here is derived from an EMBL/GenBank/DDBJ whole genome shotgun (WGS) entry which is preliminary data.</text>
</comment>
<dbReference type="EMBL" id="BPRB01000037">
    <property type="protein sequence ID" value="GJE58572.1"/>
    <property type="molecule type" value="Genomic_DNA"/>
</dbReference>
<feature type="region of interest" description="Disordered" evidence="1">
    <location>
        <begin position="1"/>
        <end position="41"/>
    </location>
</feature>
<organism evidence="2 3">
    <name type="scientific">Methylobacterium trifolii</name>
    <dbReference type="NCBI Taxonomy" id="1003092"/>
    <lineage>
        <taxon>Bacteria</taxon>
        <taxon>Pseudomonadati</taxon>
        <taxon>Pseudomonadota</taxon>
        <taxon>Alphaproteobacteria</taxon>
        <taxon>Hyphomicrobiales</taxon>
        <taxon>Methylobacteriaceae</taxon>
        <taxon>Methylobacterium</taxon>
    </lineage>
</organism>
<evidence type="ECO:0000313" key="2">
    <source>
        <dbReference type="EMBL" id="GJE58572.1"/>
    </source>
</evidence>
<proteinExistence type="predicted"/>
<dbReference type="Proteomes" id="UP001055057">
    <property type="component" value="Unassembled WGS sequence"/>
</dbReference>
<evidence type="ECO:0000256" key="1">
    <source>
        <dbReference type="SAM" id="MobiDB-lite"/>
    </source>
</evidence>
<reference evidence="2" key="1">
    <citation type="journal article" date="2021" name="Front. Microbiol.">
        <title>Comprehensive Comparative Genomics and Phenotyping of Methylobacterium Species.</title>
        <authorList>
            <person name="Alessa O."/>
            <person name="Ogura Y."/>
            <person name="Fujitani Y."/>
            <person name="Takami H."/>
            <person name="Hayashi T."/>
            <person name="Sahin N."/>
            <person name="Tani A."/>
        </authorList>
    </citation>
    <scope>NUCLEOTIDE SEQUENCE</scope>
    <source>
        <strain evidence="2">DSM 23632</strain>
    </source>
</reference>
<evidence type="ECO:0000313" key="3">
    <source>
        <dbReference type="Proteomes" id="UP001055057"/>
    </source>
</evidence>
<accession>A0ABQ4TV62</accession>